<keyword evidence="2" id="KW-0472">Membrane</keyword>
<evidence type="ECO:0000313" key="4">
    <source>
        <dbReference type="EMBL" id="CUI14470.1"/>
    </source>
</evidence>
<reference evidence="5" key="1">
    <citation type="submission" date="2015-09" db="EMBL/GenBank/DDBJ databases">
        <authorList>
            <consortium name="Pathogen Informatics"/>
        </authorList>
    </citation>
    <scope>NUCLEOTIDE SEQUENCE [LARGE SCALE GENOMIC DNA]</scope>
    <source>
        <strain evidence="5">Lake Konstanz</strain>
    </source>
</reference>
<dbReference type="PANTHER" id="PTHR48060:SF21">
    <property type="entry name" value="L DOMAIN-LIKE PROTEIN"/>
    <property type="match status" value="1"/>
</dbReference>
<keyword evidence="2" id="KW-0812">Transmembrane</keyword>
<feature type="transmembrane region" description="Helical" evidence="2">
    <location>
        <begin position="765"/>
        <end position="789"/>
    </location>
</feature>
<dbReference type="VEuPathDB" id="TriTrypDB:BSAL_89290"/>
<accession>A0A0S4KIR5</accession>
<dbReference type="InterPro" id="IPR053211">
    <property type="entry name" value="DNA_repair-toleration"/>
</dbReference>
<feature type="non-terminal residue" evidence="4">
    <location>
        <position position="837"/>
    </location>
</feature>
<feature type="signal peptide" evidence="3">
    <location>
        <begin position="1"/>
        <end position="25"/>
    </location>
</feature>
<proteinExistence type="predicted"/>
<keyword evidence="2" id="KW-1133">Transmembrane helix</keyword>
<keyword evidence="5" id="KW-1185">Reference proteome</keyword>
<feature type="transmembrane region" description="Helical" evidence="2">
    <location>
        <begin position="646"/>
        <end position="670"/>
    </location>
</feature>
<protein>
    <submittedName>
        <fullName evidence="4">GP46-like surface antigen, putative</fullName>
    </submittedName>
</protein>
<dbReference type="Proteomes" id="UP000051952">
    <property type="component" value="Unassembled WGS sequence"/>
</dbReference>
<dbReference type="SUPFAM" id="SSF52058">
    <property type="entry name" value="L domain-like"/>
    <property type="match status" value="1"/>
</dbReference>
<evidence type="ECO:0000256" key="1">
    <source>
        <dbReference type="ARBA" id="ARBA00022729"/>
    </source>
</evidence>
<evidence type="ECO:0000313" key="5">
    <source>
        <dbReference type="Proteomes" id="UP000051952"/>
    </source>
</evidence>
<dbReference type="PANTHER" id="PTHR48060">
    <property type="entry name" value="DNA DAMAGE-REPAIR/TOLERATION PROTEIN DRT100"/>
    <property type="match status" value="1"/>
</dbReference>
<evidence type="ECO:0000256" key="2">
    <source>
        <dbReference type="SAM" id="Phobius"/>
    </source>
</evidence>
<feature type="transmembrane region" description="Helical" evidence="2">
    <location>
        <begin position="718"/>
        <end position="738"/>
    </location>
</feature>
<evidence type="ECO:0000256" key="3">
    <source>
        <dbReference type="SAM" id="SignalP"/>
    </source>
</evidence>
<sequence length="837" mass="90486">MLLSCQKYSHCLAVFVLLTTCGVMSDVELSIEEANILAEFFVATQYHNSTAVTPANACTSWLNLVTCTNKSDGRDGSTISSLYFNRQSLTGTIPRSISNLTQLHTFVVSDNILYGTLPPELSNWNASLKMFDVSSNRITGTLPALYSSWTMLTLFNVSYNLITGTLPRSYSSWSGLHSFLASFNDQLDGPIPNEWAREWRQIASFQVASNSLTGTIPDFFSNSTTLLTFDVSLNFLTGAFPSEFHRNSPLQLMSVHHNSLSGTLPAKIAPMLTALSYFSVATNYFTGTLPLEYAQWGRTIVNFDVGGNQLTGTLPPEYSNWTSLNDFRTTSNQFYGTLPAAYAAWGLSLLRFNVRNNTLTGPIPSVYALWSRVESFDVGINSLSGSLPSNFSQWGSTIDRISVFSNRLHDSIPESWGSSMITLTRLLAGQNNFSSSLKAGSFPNIVVLSVSFNNISGVLPGLHSWPQLRFLDAQNNSLLTGSIMALSFVVSSICSTELCATTNIPNFARYACFPKDVSADDIGSDPSEVLSFATRYPFSPFLCSSTTTMAPSATPGQPSTLSPNSTAEVRAGAVVGPLESTSVAVGIVTSTVALVSTLGAVDAADAQMLVSILGSPCVCITRSPTQKREGSVLLIALSPFSSLGSAWAAIGNSLLCGVLVGLHIFCLRLMSSTRSDASLRSSNGPRNIMNRTLLGRWIAERGSVHCGDRRTLLARLRFPNLSVTFLLLLVPGIVHSVVDVSNQLASSLVDDPTGDDNQTSVSQELHASALAVGVVCITAAVFFAEIVAYRHVEYEVSSLSSAPSKRGRRHFLRFAFHENPTRVFAPFPRSLSTVVFP</sequence>
<keyword evidence="1 3" id="KW-0732">Signal</keyword>
<dbReference type="AlphaFoldDB" id="A0A0S4KIR5"/>
<dbReference type="InterPro" id="IPR032675">
    <property type="entry name" value="LRR_dom_sf"/>
</dbReference>
<dbReference type="Gene3D" id="3.80.10.10">
    <property type="entry name" value="Ribonuclease Inhibitor"/>
    <property type="match status" value="2"/>
</dbReference>
<name>A0A0S4KIR5_BODSA</name>
<feature type="chain" id="PRO_5006623328" evidence="3">
    <location>
        <begin position="26"/>
        <end position="837"/>
    </location>
</feature>
<organism evidence="4 5">
    <name type="scientific">Bodo saltans</name>
    <name type="common">Flagellated protozoan</name>
    <dbReference type="NCBI Taxonomy" id="75058"/>
    <lineage>
        <taxon>Eukaryota</taxon>
        <taxon>Discoba</taxon>
        <taxon>Euglenozoa</taxon>
        <taxon>Kinetoplastea</taxon>
        <taxon>Metakinetoplastina</taxon>
        <taxon>Eubodonida</taxon>
        <taxon>Bodonidae</taxon>
        <taxon>Bodo</taxon>
    </lineage>
</organism>
<gene>
    <name evidence="4" type="ORF">BSAL_89290</name>
</gene>
<dbReference type="EMBL" id="CYKH01001145">
    <property type="protein sequence ID" value="CUI14470.1"/>
    <property type="molecule type" value="Genomic_DNA"/>
</dbReference>